<sequence>MVLGVISGMRVLAWAMVLLAPWTKGKTGKAAVRVYDVVLIFAAAIFFTSMFGESCLELRSVRFSMFTLFRCFTDGCVDYEGKPLSEKLHEIYGLWFVIPYVFLFVGVTLGLFNLIMAIFIDNA</sequence>
<evidence type="ECO:0000256" key="1">
    <source>
        <dbReference type="SAM" id="Phobius"/>
    </source>
</evidence>
<dbReference type="Gene3D" id="1.10.287.70">
    <property type="match status" value="1"/>
</dbReference>
<dbReference type="Proteomes" id="UP001642484">
    <property type="component" value="Unassembled WGS sequence"/>
</dbReference>
<accession>A0ABP0LDK5</accession>
<organism evidence="2 3">
    <name type="scientific">Durusdinium trenchii</name>
    <dbReference type="NCBI Taxonomy" id="1381693"/>
    <lineage>
        <taxon>Eukaryota</taxon>
        <taxon>Sar</taxon>
        <taxon>Alveolata</taxon>
        <taxon>Dinophyceae</taxon>
        <taxon>Suessiales</taxon>
        <taxon>Symbiodiniaceae</taxon>
        <taxon>Durusdinium</taxon>
    </lineage>
</organism>
<evidence type="ECO:0000313" key="3">
    <source>
        <dbReference type="Proteomes" id="UP001642484"/>
    </source>
</evidence>
<protein>
    <recommendedName>
        <fullName evidence="4">Ion transport domain-containing protein</fullName>
    </recommendedName>
</protein>
<feature type="transmembrane region" description="Helical" evidence="1">
    <location>
        <begin position="92"/>
        <end position="120"/>
    </location>
</feature>
<reference evidence="2 3" key="1">
    <citation type="submission" date="2024-02" db="EMBL/GenBank/DDBJ databases">
        <authorList>
            <person name="Chen Y."/>
            <person name="Shah S."/>
            <person name="Dougan E. K."/>
            <person name="Thang M."/>
            <person name="Chan C."/>
        </authorList>
    </citation>
    <scope>NUCLEOTIDE SEQUENCE [LARGE SCALE GENOMIC DNA]</scope>
</reference>
<keyword evidence="3" id="KW-1185">Reference proteome</keyword>
<feature type="transmembrane region" description="Helical" evidence="1">
    <location>
        <begin position="34"/>
        <end position="52"/>
    </location>
</feature>
<keyword evidence="1" id="KW-0472">Membrane</keyword>
<name>A0ABP0LDK5_9DINO</name>
<comment type="caution">
    <text evidence="2">The sequence shown here is derived from an EMBL/GenBank/DDBJ whole genome shotgun (WGS) entry which is preliminary data.</text>
</comment>
<keyword evidence="1" id="KW-0812">Transmembrane</keyword>
<dbReference type="EMBL" id="CAXAMN010011858">
    <property type="protein sequence ID" value="CAK9036410.1"/>
    <property type="molecule type" value="Genomic_DNA"/>
</dbReference>
<proteinExistence type="predicted"/>
<evidence type="ECO:0008006" key="4">
    <source>
        <dbReference type="Google" id="ProtNLM"/>
    </source>
</evidence>
<gene>
    <name evidence="2" type="ORF">CCMP2556_LOCUS20271</name>
</gene>
<evidence type="ECO:0000313" key="2">
    <source>
        <dbReference type="EMBL" id="CAK9036410.1"/>
    </source>
</evidence>
<keyword evidence="1" id="KW-1133">Transmembrane helix</keyword>